<reference evidence="1" key="1">
    <citation type="submission" date="2015-01" db="EMBL/GenBank/DDBJ databases">
        <title>The Genome Sequence of Cryptococcus gattii CA1280.</title>
        <authorList>
            <consortium name="The Broad Institute Genomics Platform"/>
            <person name="Cuomo C."/>
            <person name="Litvintseva A."/>
            <person name="Chen Y."/>
            <person name="Heitman J."/>
            <person name="Sun S."/>
            <person name="Springer D."/>
            <person name="Dromer F."/>
            <person name="Young S."/>
            <person name="Zeng Q."/>
            <person name="Gargeya S."/>
            <person name="Abouelleil A."/>
            <person name="Alvarado L."/>
            <person name="Chapman S.B."/>
            <person name="Gainer-Dewar J."/>
            <person name="Goldberg J."/>
            <person name="Griggs A."/>
            <person name="Gujja S."/>
            <person name="Hansen M."/>
            <person name="Howarth C."/>
            <person name="Imamovic A."/>
            <person name="Larimer J."/>
            <person name="Murphy C."/>
            <person name="Naylor J."/>
            <person name="Pearson M."/>
            <person name="Priest M."/>
            <person name="Roberts A."/>
            <person name="Saif S."/>
            <person name="Shea T."/>
            <person name="Sykes S."/>
            <person name="Wortman J."/>
            <person name="Nusbaum C."/>
            <person name="Birren B."/>
        </authorList>
    </citation>
    <scope>NUCLEOTIDE SEQUENCE [LARGE SCALE GENOMIC DNA]</scope>
    <source>
        <strain evidence="1">CA1280</strain>
    </source>
</reference>
<evidence type="ECO:0000313" key="1">
    <source>
        <dbReference type="EMBL" id="KIR49153.1"/>
    </source>
</evidence>
<protein>
    <submittedName>
        <fullName evidence="1">Uncharacterized protein</fullName>
    </submittedName>
</protein>
<gene>
    <name evidence="1" type="ORF">I312_01306</name>
</gene>
<proteinExistence type="predicted"/>
<sequence length="58" mass="6362">MTHFTETIHALNSPCAPARDVLIQTSSGAHESVISKVQHLLMKLLRIKLLGTSMQGYS</sequence>
<dbReference type="EMBL" id="KN847975">
    <property type="protein sequence ID" value="KIR49153.1"/>
    <property type="molecule type" value="Genomic_DNA"/>
</dbReference>
<dbReference type="AlphaFoldDB" id="A0A0D0ULU4"/>
<dbReference type="HOGENOM" id="CLU_2979038_0_0_1"/>
<accession>A0A0D0ULU4</accession>
<dbReference type="OrthoDB" id="10511800at2759"/>
<organism evidence="1">
    <name type="scientific">Cryptococcus bacillisporus CA1280</name>
    <dbReference type="NCBI Taxonomy" id="1296109"/>
    <lineage>
        <taxon>Eukaryota</taxon>
        <taxon>Fungi</taxon>
        <taxon>Dikarya</taxon>
        <taxon>Basidiomycota</taxon>
        <taxon>Agaricomycotina</taxon>
        <taxon>Tremellomycetes</taxon>
        <taxon>Tremellales</taxon>
        <taxon>Cryptococcaceae</taxon>
        <taxon>Cryptococcus</taxon>
        <taxon>Cryptococcus gattii species complex</taxon>
    </lineage>
</organism>
<name>A0A0D0ULU4_CRYGA</name>